<dbReference type="GO" id="GO:0006099">
    <property type="term" value="P:tricarboxylic acid cycle"/>
    <property type="evidence" value="ECO:0007669"/>
    <property type="project" value="UniProtKB-KW"/>
</dbReference>
<dbReference type="PANTHER" id="PTHR43416">
    <property type="entry name" value="DIHYDROLIPOYLLYSINE-RESIDUE SUCCINYLTRANSFERASE COMPONENT OF 2-OXOGLUTARATE DEHYDROGENASE COMPLEX, MITOCHONDRIAL-RELATED"/>
    <property type="match status" value="1"/>
</dbReference>
<protein>
    <recommendedName>
        <fullName evidence="4">dihydrolipoyllysine-residue succinyltransferase</fullName>
        <ecNumber evidence="4">2.3.1.61</ecNumber>
    </recommendedName>
    <alternativeName>
        <fullName evidence="10">2-oxoglutarate dehydrogenase complex component E2</fullName>
    </alternativeName>
</protein>
<evidence type="ECO:0000256" key="4">
    <source>
        <dbReference type="ARBA" id="ARBA00012945"/>
    </source>
</evidence>
<keyword evidence="6" id="KW-0808">Transferase</keyword>
<dbReference type="RefSeq" id="XP_046114051.1">
    <property type="nucleotide sequence ID" value="XM_046259621.1"/>
</dbReference>
<evidence type="ECO:0000256" key="6">
    <source>
        <dbReference type="ARBA" id="ARBA00022679"/>
    </source>
</evidence>
<dbReference type="Gene3D" id="2.40.50.100">
    <property type="match status" value="1"/>
</dbReference>
<name>A0A9P7ZED4_9HYPO</name>
<dbReference type="Proteomes" id="UP000887229">
    <property type="component" value="Unassembled WGS sequence"/>
</dbReference>
<dbReference type="InterPro" id="IPR001078">
    <property type="entry name" value="2-oxoacid_DH_actylTfrase"/>
</dbReference>
<dbReference type="Pfam" id="PF00364">
    <property type="entry name" value="Biotin_lipoyl"/>
    <property type="match status" value="1"/>
</dbReference>
<organism evidence="13 14">
    <name type="scientific">Emericellopsis atlantica</name>
    <dbReference type="NCBI Taxonomy" id="2614577"/>
    <lineage>
        <taxon>Eukaryota</taxon>
        <taxon>Fungi</taxon>
        <taxon>Dikarya</taxon>
        <taxon>Ascomycota</taxon>
        <taxon>Pezizomycotina</taxon>
        <taxon>Sordariomycetes</taxon>
        <taxon>Hypocreomycetidae</taxon>
        <taxon>Hypocreales</taxon>
        <taxon>Bionectriaceae</taxon>
        <taxon>Emericellopsis</taxon>
    </lineage>
</organism>
<dbReference type="AlphaFoldDB" id="A0A9P7ZED4"/>
<dbReference type="InterPro" id="IPR023213">
    <property type="entry name" value="CAT-like_dom_sf"/>
</dbReference>
<evidence type="ECO:0000259" key="12">
    <source>
        <dbReference type="PROSITE" id="PS50968"/>
    </source>
</evidence>
<dbReference type="GO" id="GO:0004149">
    <property type="term" value="F:dihydrolipoyllysine-residue succinyltransferase activity"/>
    <property type="evidence" value="ECO:0007669"/>
    <property type="project" value="UniProtKB-EC"/>
</dbReference>
<keyword evidence="7" id="KW-0450">Lipoyl</keyword>
<evidence type="ECO:0000256" key="3">
    <source>
        <dbReference type="ARBA" id="ARBA00007317"/>
    </source>
</evidence>
<dbReference type="NCBIfam" id="NF004309">
    <property type="entry name" value="PRK05704.1"/>
    <property type="match status" value="1"/>
</dbReference>
<evidence type="ECO:0000256" key="1">
    <source>
        <dbReference type="ARBA" id="ARBA00001938"/>
    </source>
</evidence>
<evidence type="ECO:0000256" key="10">
    <source>
        <dbReference type="ARBA" id="ARBA00032406"/>
    </source>
</evidence>
<feature type="compositionally biased region" description="Basic and acidic residues" evidence="11">
    <location>
        <begin position="227"/>
        <end position="255"/>
    </location>
</feature>
<feature type="compositionally biased region" description="Polar residues" evidence="11">
    <location>
        <begin position="211"/>
        <end position="225"/>
    </location>
</feature>
<comment type="caution">
    <text evidence="13">The sequence shown here is derived from an EMBL/GenBank/DDBJ whole genome shotgun (WGS) entry which is preliminary data.</text>
</comment>
<evidence type="ECO:0000313" key="14">
    <source>
        <dbReference type="Proteomes" id="UP000887229"/>
    </source>
</evidence>
<comment type="pathway">
    <text evidence="2">Amino-acid degradation; L-lysine degradation via saccharopine pathway; glutaryl-CoA from L-lysine: step 6/6.</text>
</comment>
<feature type="compositionally biased region" description="Basic and acidic residues" evidence="11">
    <location>
        <begin position="188"/>
        <end position="210"/>
    </location>
</feature>
<gene>
    <name evidence="13" type="ORF">F5Z01DRAFT_420806</name>
</gene>
<dbReference type="SUPFAM" id="SSF52777">
    <property type="entry name" value="CoA-dependent acyltransferases"/>
    <property type="match status" value="1"/>
</dbReference>
<keyword evidence="8" id="KW-0809">Transit peptide</keyword>
<evidence type="ECO:0000313" key="13">
    <source>
        <dbReference type="EMBL" id="KAG9250127.1"/>
    </source>
</evidence>
<dbReference type="EMBL" id="MU251282">
    <property type="protein sequence ID" value="KAG9250127.1"/>
    <property type="molecule type" value="Genomic_DNA"/>
</dbReference>
<feature type="region of interest" description="Disordered" evidence="11">
    <location>
        <begin position="178"/>
        <end position="272"/>
    </location>
</feature>
<dbReference type="InterPro" id="IPR050537">
    <property type="entry name" value="2-oxoacid_dehydrogenase"/>
</dbReference>
<keyword evidence="5" id="KW-0816">Tricarboxylic acid cycle</keyword>
<dbReference type="NCBIfam" id="TIGR01347">
    <property type="entry name" value="sucB"/>
    <property type="match status" value="1"/>
</dbReference>
<evidence type="ECO:0000256" key="11">
    <source>
        <dbReference type="SAM" id="MobiDB-lite"/>
    </source>
</evidence>
<dbReference type="GO" id="GO:0005739">
    <property type="term" value="C:mitochondrion"/>
    <property type="evidence" value="ECO:0007669"/>
    <property type="project" value="TreeGrafter"/>
</dbReference>
<keyword evidence="9" id="KW-0012">Acyltransferase</keyword>
<comment type="similarity">
    <text evidence="3">Belongs to the 2-oxoacid dehydrogenase family.</text>
</comment>
<dbReference type="OrthoDB" id="5391403at2759"/>
<reference evidence="13" key="1">
    <citation type="journal article" date="2021" name="IMA Fungus">
        <title>Genomic characterization of three marine fungi, including Emericellopsis atlantica sp. nov. with signatures of a generalist lifestyle and marine biomass degradation.</title>
        <authorList>
            <person name="Hagestad O.C."/>
            <person name="Hou L."/>
            <person name="Andersen J.H."/>
            <person name="Hansen E.H."/>
            <person name="Altermark B."/>
            <person name="Li C."/>
            <person name="Kuhnert E."/>
            <person name="Cox R.J."/>
            <person name="Crous P.W."/>
            <person name="Spatafora J.W."/>
            <person name="Lail K."/>
            <person name="Amirebrahimi M."/>
            <person name="Lipzen A."/>
            <person name="Pangilinan J."/>
            <person name="Andreopoulos W."/>
            <person name="Hayes R.D."/>
            <person name="Ng V."/>
            <person name="Grigoriev I.V."/>
            <person name="Jackson S.A."/>
            <person name="Sutton T.D.S."/>
            <person name="Dobson A.D.W."/>
            <person name="Rama T."/>
        </authorList>
    </citation>
    <scope>NUCLEOTIDE SEQUENCE</scope>
    <source>
        <strain evidence="13">TS7</strain>
    </source>
</reference>
<dbReference type="InterPro" id="IPR006255">
    <property type="entry name" value="SucB"/>
</dbReference>
<evidence type="ECO:0000256" key="2">
    <source>
        <dbReference type="ARBA" id="ARBA00005145"/>
    </source>
</evidence>
<dbReference type="GO" id="GO:0045252">
    <property type="term" value="C:oxoglutarate dehydrogenase complex"/>
    <property type="evidence" value="ECO:0007669"/>
    <property type="project" value="InterPro"/>
</dbReference>
<dbReference type="PROSITE" id="PS00189">
    <property type="entry name" value="LIPOYL"/>
    <property type="match status" value="1"/>
</dbReference>
<accession>A0A9P7ZED4</accession>
<keyword evidence="14" id="KW-1185">Reference proteome</keyword>
<dbReference type="InterPro" id="IPR000089">
    <property type="entry name" value="Biotin_lipoyl"/>
</dbReference>
<evidence type="ECO:0000256" key="9">
    <source>
        <dbReference type="ARBA" id="ARBA00023315"/>
    </source>
</evidence>
<dbReference type="PANTHER" id="PTHR43416:SF5">
    <property type="entry name" value="DIHYDROLIPOYLLYSINE-RESIDUE SUCCINYLTRANSFERASE COMPONENT OF 2-OXOGLUTARATE DEHYDROGENASE COMPLEX, MITOCHONDRIAL"/>
    <property type="match status" value="1"/>
</dbReference>
<dbReference type="GeneID" id="70290524"/>
<dbReference type="EC" id="2.3.1.61" evidence="4"/>
<dbReference type="CDD" id="cd06849">
    <property type="entry name" value="lipoyl_domain"/>
    <property type="match status" value="1"/>
</dbReference>
<sequence length="518" mass="56510">MVVFLPAKILAPSLPVPHFRPALCPVCSCPFFFIRRGIRVLPPLSVHLAEQSPVHSKLCLTKQTPIMLSRRLVTATRMVRVGTRQARSPLVTLPAMMQTVRTYADKMVQVPQMAESISEGTLKQFSKGVGDFVEQDEELATIETDKIDVAVNAPEAGTIKEILVAEEDTVTVGQDIIRMEPGGAPSGGDKDSGSKKDDQSGKDAKPKDTSATETSKSADKSQQTEAAAKENSKPAVDESKPKEQSPKKTKPEEKPSAPPQTAATPGGREERRVKMNRMRLRIAERLKQSQNTAASLTTFNEVDMSNIMEFRKLYKDEILKKTGVKLGFMSAFSKAAVLAMRDLPAINASIEGPNGGDTIVYRDYVDISVAVATEKGLVTPVVRNAESMDMVGIEEAIAEMGKKVAPAESIGERHCANLNQARDNKLTIEDMAGGTFTISNGGVFGSLMGTPIINLPQSAVLGLHAIKERPVAVNGKVEIRPMMYLALTYDHRLLDGREAVQFLVKIKEYIEDPRRMLL</sequence>
<dbReference type="Pfam" id="PF00198">
    <property type="entry name" value="2-oxoacid_dh"/>
    <property type="match status" value="1"/>
</dbReference>
<dbReference type="PROSITE" id="PS50968">
    <property type="entry name" value="BIOTINYL_LIPOYL"/>
    <property type="match status" value="1"/>
</dbReference>
<evidence type="ECO:0000256" key="5">
    <source>
        <dbReference type="ARBA" id="ARBA00022532"/>
    </source>
</evidence>
<comment type="cofactor">
    <cofactor evidence="1">
        <name>(R)-lipoate</name>
        <dbReference type="ChEBI" id="CHEBI:83088"/>
    </cofactor>
</comment>
<dbReference type="Gene3D" id="3.30.559.10">
    <property type="entry name" value="Chloramphenicol acetyltransferase-like domain"/>
    <property type="match status" value="1"/>
</dbReference>
<evidence type="ECO:0000256" key="8">
    <source>
        <dbReference type="ARBA" id="ARBA00022946"/>
    </source>
</evidence>
<feature type="domain" description="Lipoyl-binding" evidence="12">
    <location>
        <begin position="105"/>
        <end position="180"/>
    </location>
</feature>
<dbReference type="InterPro" id="IPR011053">
    <property type="entry name" value="Single_hybrid_motif"/>
</dbReference>
<proteinExistence type="inferred from homology"/>
<evidence type="ECO:0000256" key="7">
    <source>
        <dbReference type="ARBA" id="ARBA00022823"/>
    </source>
</evidence>
<dbReference type="InterPro" id="IPR003016">
    <property type="entry name" value="2-oxoA_DH_lipoyl-BS"/>
</dbReference>
<dbReference type="SUPFAM" id="SSF51230">
    <property type="entry name" value="Single hybrid motif"/>
    <property type="match status" value="1"/>
</dbReference>